<dbReference type="PANTHER" id="PTHR24348">
    <property type="entry name" value="SERINE/THREONINE-PROTEIN KINASE UNC-51-RELATED"/>
    <property type="match status" value="1"/>
</dbReference>
<sequence length="355" mass="38715">MIISEEGGDEDFDSCSPRSPSVLRRQGGAAQDGQLAVKMVRHVQSENCGDQERLAMWEMHVLQQLHHPHIVKVHDVIELVDATYIVMERVDGPELGQFIAQQPGGRLSPACACRFFSQMLAALQHAHAAGFLHCDIKPANIRLSSACDFAVLTDWGFARAIGATPCNASLFGTPAYAPPEQLTGYCPDGISGGQRRLCAAADIWSLGATLHEMLVGCPPFGGDTFDSLVRNAIQLRYVRSFPENMPTEAVELVQSMLQVSAIDRATVAELCASSWVSQSGFLPAPQAAADQVSLMCGSCDDFDSDDPKIHSTPWRYRVTAWRPRLLMLFYVGVCAYAVVSYIAHGPPMQVEYEAV</sequence>
<name>A0A7S3EW64_9EUKA</name>
<organism evidence="4">
    <name type="scientific">Haptolina ericina</name>
    <dbReference type="NCBI Taxonomy" id="156174"/>
    <lineage>
        <taxon>Eukaryota</taxon>
        <taxon>Haptista</taxon>
        <taxon>Haptophyta</taxon>
        <taxon>Prymnesiophyceae</taxon>
        <taxon>Prymnesiales</taxon>
        <taxon>Prymnesiaceae</taxon>
        <taxon>Haptolina</taxon>
    </lineage>
</organism>
<evidence type="ECO:0000256" key="2">
    <source>
        <dbReference type="SAM" id="Phobius"/>
    </source>
</evidence>
<feature type="domain" description="Protein kinase" evidence="3">
    <location>
        <begin position="1"/>
        <end position="276"/>
    </location>
</feature>
<keyword evidence="2" id="KW-1133">Transmembrane helix</keyword>
<dbReference type="CDD" id="cd14014">
    <property type="entry name" value="STKc_PknB_like"/>
    <property type="match status" value="1"/>
</dbReference>
<evidence type="ECO:0000313" key="4">
    <source>
        <dbReference type="EMBL" id="CAE0111946.1"/>
    </source>
</evidence>
<feature type="region of interest" description="Disordered" evidence="1">
    <location>
        <begin position="1"/>
        <end position="30"/>
    </location>
</feature>
<protein>
    <recommendedName>
        <fullName evidence="3">Protein kinase domain-containing protein</fullName>
    </recommendedName>
</protein>
<reference evidence="4" key="1">
    <citation type="submission" date="2021-01" db="EMBL/GenBank/DDBJ databases">
        <authorList>
            <person name="Corre E."/>
            <person name="Pelletier E."/>
            <person name="Niang G."/>
            <person name="Scheremetjew M."/>
            <person name="Finn R."/>
            <person name="Kale V."/>
            <person name="Holt S."/>
            <person name="Cochrane G."/>
            <person name="Meng A."/>
            <person name="Brown T."/>
            <person name="Cohen L."/>
        </authorList>
    </citation>
    <scope>NUCLEOTIDE SEQUENCE</scope>
    <source>
        <strain evidence="4">CCMP281</strain>
    </source>
</reference>
<dbReference type="GO" id="GO:0010506">
    <property type="term" value="P:regulation of autophagy"/>
    <property type="evidence" value="ECO:0007669"/>
    <property type="project" value="InterPro"/>
</dbReference>
<keyword evidence="2" id="KW-0812">Transmembrane</keyword>
<gene>
    <name evidence="4" type="ORF">HERI1096_LOCUS12606</name>
</gene>
<feature type="transmembrane region" description="Helical" evidence="2">
    <location>
        <begin position="325"/>
        <end position="343"/>
    </location>
</feature>
<feature type="compositionally biased region" description="Acidic residues" evidence="1">
    <location>
        <begin position="1"/>
        <end position="13"/>
    </location>
</feature>
<dbReference type="EMBL" id="HBHX01022663">
    <property type="protein sequence ID" value="CAE0111946.1"/>
    <property type="molecule type" value="Transcribed_RNA"/>
</dbReference>
<dbReference type="InterPro" id="IPR000719">
    <property type="entry name" value="Prot_kinase_dom"/>
</dbReference>
<dbReference type="SUPFAM" id="SSF56112">
    <property type="entry name" value="Protein kinase-like (PK-like)"/>
    <property type="match status" value="1"/>
</dbReference>
<dbReference type="Gene3D" id="1.10.510.10">
    <property type="entry name" value="Transferase(Phosphotransferase) domain 1"/>
    <property type="match status" value="1"/>
</dbReference>
<dbReference type="Pfam" id="PF00069">
    <property type="entry name" value="Pkinase"/>
    <property type="match status" value="1"/>
</dbReference>
<dbReference type="GO" id="GO:0005524">
    <property type="term" value="F:ATP binding"/>
    <property type="evidence" value="ECO:0007669"/>
    <property type="project" value="InterPro"/>
</dbReference>
<evidence type="ECO:0000259" key="3">
    <source>
        <dbReference type="PROSITE" id="PS50011"/>
    </source>
</evidence>
<dbReference type="GO" id="GO:0005737">
    <property type="term" value="C:cytoplasm"/>
    <property type="evidence" value="ECO:0007669"/>
    <property type="project" value="TreeGrafter"/>
</dbReference>
<keyword evidence="2" id="KW-0472">Membrane</keyword>
<dbReference type="GO" id="GO:0004674">
    <property type="term" value="F:protein serine/threonine kinase activity"/>
    <property type="evidence" value="ECO:0007669"/>
    <property type="project" value="InterPro"/>
</dbReference>
<dbReference type="PROSITE" id="PS50011">
    <property type="entry name" value="PROTEIN_KINASE_DOM"/>
    <property type="match status" value="1"/>
</dbReference>
<proteinExistence type="predicted"/>
<dbReference type="SMART" id="SM00220">
    <property type="entry name" value="S_TKc"/>
    <property type="match status" value="1"/>
</dbReference>
<dbReference type="PANTHER" id="PTHR24348:SF68">
    <property type="entry name" value="SERINE_THREONINE-PROTEIN KINASE ATG1C"/>
    <property type="match status" value="1"/>
</dbReference>
<dbReference type="InterPro" id="IPR011009">
    <property type="entry name" value="Kinase-like_dom_sf"/>
</dbReference>
<accession>A0A7S3EW64</accession>
<dbReference type="AlphaFoldDB" id="A0A7S3EW64"/>
<evidence type="ECO:0000256" key="1">
    <source>
        <dbReference type="SAM" id="MobiDB-lite"/>
    </source>
</evidence>
<dbReference type="InterPro" id="IPR045269">
    <property type="entry name" value="Atg1-like"/>
</dbReference>